<evidence type="ECO:0000256" key="3">
    <source>
        <dbReference type="SAM" id="MobiDB-lite"/>
    </source>
</evidence>
<dbReference type="Gene3D" id="3.40.1190.20">
    <property type="match status" value="2"/>
</dbReference>
<feature type="domain" description="Carbohydrate kinase PfkB" evidence="4">
    <location>
        <begin position="432"/>
        <end position="488"/>
    </location>
</feature>
<evidence type="ECO:0000256" key="2">
    <source>
        <dbReference type="ARBA" id="ARBA00022777"/>
    </source>
</evidence>
<keyword evidence="1" id="KW-0808">Transferase</keyword>
<proteinExistence type="predicted"/>
<evidence type="ECO:0000313" key="6">
    <source>
        <dbReference type="Proteomes" id="UP000001876"/>
    </source>
</evidence>
<keyword evidence="6" id="KW-1185">Reference proteome</keyword>
<dbReference type="eggNOG" id="KOG2947">
    <property type="taxonomic scope" value="Eukaryota"/>
</dbReference>
<feature type="region of interest" description="Disordered" evidence="3">
    <location>
        <begin position="1"/>
        <end position="61"/>
    </location>
</feature>
<dbReference type="InterPro" id="IPR011611">
    <property type="entry name" value="PfkB_dom"/>
</dbReference>
<dbReference type="InterPro" id="IPR052562">
    <property type="entry name" value="Ketohexokinase-related"/>
</dbReference>
<gene>
    <name evidence="5" type="ORF">MICPUCDRAFT_55071</name>
</gene>
<dbReference type="AlphaFoldDB" id="C1MJS1"/>
<name>C1MJS1_MICPC</name>
<dbReference type="GeneID" id="9681888"/>
<dbReference type="OMA" id="CIMIERS"/>
<evidence type="ECO:0000259" key="4">
    <source>
        <dbReference type="Pfam" id="PF00294"/>
    </source>
</evidence>
<dbReference type="Pfam" id="PF00294">
    <property type="entry name" value="PfkB"/>
    <property type="match status" value="2"/>
</dbReference>
<dbReference type="SUPFAM" id="SSF53613">
    <property type="entry name" value="Ribokinase-like"/>
    <property type="match status" value="1"/>
</dbReference>
<dbReference type="PANTHER" id="PTHR42774">
    <property type="entry name" value="PHOSPHOTRANSFERASE SYSTEM TRANSPORT PROTEIN"/>
    <property type="match status" value="1"/>
</dbReference>
<evidence type="ECO:0000313" key="5">
    <source>
        <dbReference type="EMBL" id="EEH59245.1"/>
    </source>
</evidence>
<dbReference type="RefSeq" id="XP_003055869.1">
    <property type="nucleotide sequence ID" value="XM_003055823.1"/>
</dbReference>
<dbReference type="KEGG" id="mpp:MICPUCDRAFT_55071"/>
<feature type="compositionally biased region" description="Low complexity" evidence="3">
    <location>
        <begin position="29"/>
        <end position="57"/>
    </location>
</feature>
<protein>
    <submittedName>
        <fullName evidence="5">PfkB family carbohydrate kinase</fullName>
    </submittedName>
</protein>
<dbReference type="STRING" id="564608.C1MJS1"/>
<dbReference type="PANTHER" id="PTHR42774:SF3">
    <property type="entry name" value="KETOHEXOKINASE"/>
    <property type="match status" value="1"/>
</dbReference>
<feature type="domain" description="Carbohydrate kinase PfkB" evidence="4">
    <location>
        <begin position="62"/>
        <end position="339"/>
    </location>
</feature>
<sequence length="567" mass="59580">MFASRASSPSPSPPPSLARASPRARRARAAPATSRRATVVLRSAASSSSASSASAASPREKKIVGVGSAGVDYLASIASFPKPDAKLRTDAFETQGGGNAGNALVAMARLGAEARSLAFNPRPRRLSTPPLTPLNLTPARAKASILTKLSDDGAGVAILDEFRREGVGCESVVVEPGKSSPFTYIIVDREGSTRTCIHTPGPEFRAEEMPDDAVEARPISHWSPYDRVGARLIEGADLVYFDGRLTEVAIRVARAANAAGVPVLVEGERPRDGLETLLTHGDYVCTSTEYPKAHAAAASGDGEENLELETAMVKTLASLPRARALVTTLGARGSVMIRRVDDWGGGAGEKEREGDAPKTTTLKELLAALESGASEDPIARRSSSRMTRVLSFRARARNLTSRHAGNSIPFHSIPSTDIAPADDAAAAVGPCDVTFAPACLVTKSAVVDTTGAGDSFIGSMCYGIANGFDLTRAMRLGSYVAARKCREVSETGPRATPFARRAPFLEDNFSSTFFSSLDHRPHDLGARPGLPRAETIPAELIADEDELAAMPEFDDDAEARGVGAGDA</sequence>
<organism evidence="6">
    <name type="scientific">Micromonas pusilla (strain CCMP1545)</name>
    <name type="common">Picoplanktonic green alga</name>
    <dbReference type="NCBI Taxonomy" id="564608"/>
    <lineage>
        <taxon>Eukaryota</taxon>
        <taxon>Viridiplantae</taxon>
        <taxon>Chlorophyta</taxon>
        <taxon>Mamiellophyceae</taxon>
        <taxon>Mamiellales</taxon>
        <taxon>Mamiellaceae</taxon>
        <taxon>Micromonas</taxon>
    </lineage>
</organism>
<dbReference type="OrthoDB" id="204058at2759"/>
<dbReference type="PRINTS" id="PR00990">
    <property type="entry name" value="RIBOKINASE"/>
</dbReference>
<dbReference type="Proteomes" id="UP000001876">
    <property type="component" value="Unassembled WGS sequence"/>
</dbReference>
<dbReference type="GO" id="GO:0016301">
    <property type="term" value="F:kinase activity"/>
    <property type="evidence" value="ECO:0007669"/>
    <property type="project" value="UniProtKB-KW"/>
</dbReference>
<reference evidence="5 6" key="1">
    <citation type="journal article" date="2009" name="Science">
        <title>Green evolution and dynamic adaptations revealed by genomes of the marine picoeukaryotes Micromonas.</title>
        <authorList>
            <person name="Worden A.Z."/>
            <person name="Lee J.H."/>
            <person name="Mock T."/>
            <person name="Rouze P."/>
            <person name="Simmons M.P."/>
            <person name="Aerts A.L."/>
            <person name="Allen A.E."/>
            <person name="Cuvelier M.L."/>
            <person name="Derelle E."/>
            <person name="Everett M.V."/>
            <person name="Foulon E."/>
            <person name="Grimwood J."/>
            <person name="Gundlach H."/>
            <person name="Henrissat B."/>
            <person name="Napoli C."/>
            <person name="McDonald S.M."/>
            <person name="Parker M.S."/>
            <person name="Rombauts S."/>
            <person name="Salamov A."/>
            <person name="Von Dassow P."/>
            <person name="Badger J.H."/>
            <person name="Coutinho P.M."/>
            <person name="Demir E."/>
            <person name="Dubchak I."/>
            <person name="Gentemann C."/>
            <person name="Eikrem W."/>
            <person name="Gready J.E."/>
            <person name="John U."/>
            <person name="Lanier W."/>
            <person name="Lindquist E.A."/>
            <person name="Lucas S."/>
            <person name="Mayer K.F."/>
            <person name="Moreau H."/>
            <person name="Not F."/>
            <person name="Otillar R."/>
            <person name="Panaud O."/>
            <person name="Pangilinan J."/>
            <person name="Paulsen I."/>
            <person name="Piegu B."/>
            <person name="Poliakov A."/>
            <person name="Robbens S."/>
            <person name="Schmutz J."/>
            <person name="Toulza E."/>
            <person name="Wyss T."/>
            <person name="Zelensky A."/>
            <person name="Zhou K."/>
            <person name="Armbrust E.V."/>
            <person name="Bhattacharya D."/>
            <person name="Goodenough U.W."/>
            <person name="Van de Peer Y."/>
            <person name="Grigoriev I.V."/>
        </authorList>
    </citation>
    <scope>NUCLEOTIDE SEQUENCE [LARGE SCALE GENOMIC DNA]</scope>
    <source>
        <strain evidence="5 6">CCMP1545</strain>
    </source>
</reference>
<dbReference type="InterPro" id="IPR029056">
    <property type="entry name" value="Ribokinase-like"/>
</dbReference>
<evidence type="ECO:0000256" key="1">
    <source>
        <dbReference type="ARBA" id="ARBA00022679"/>
    </source>
</evidence>
<dbReference type="InterPro" id="IPR002139">
    <property type="entry name" value="Ribo/fructo_kinase"/>
</dbReference>
<keyword evidence="2 5" id="KW-0418">Kinase</keyword>
<accession>C1MJS1</accession>
<dbReference type="EMBL" id="GG663736">
    <property type="protein sequence ID" value="EEH59245.1"/>
    <property type="molecule type" value="Genomic_DNA"/>
</dbReference>